<evidence type="ECO:0000313" key="4">
    <source>
        <dbReference type="Proteomes" id="UP000663853"/>
    </source>
</evidence>
<accession>A0A8H3GGX3</accession>
<feature type="transmembrane region" description="Helical" evidence="2">
    <location>
        <begin position="44"/>
        <end position="67"/>
    </location>
</feature>
<keyword evidence="2" id="KW-1133">Transmembrane helix</keyword>
<feature type="compositionally biased region" description="Polar residues" evidence="1">
    <location>
        <begin position="1"/>
        <end position="16"/>
    </location>
</feature>
<keyword evidence="2" id="KW-0472">Membrane</keyword>
<dbReference type="EMBL" id="CAJMXA010001156">
    <property type="protein sequence ID" value="CAE6452673.1"/>
    <property type="molecule type" value="Genomic_DNA"/>
</dbReference>
<proteinExistence type="predicted"/>
<gene>
    <name evidence="3" type="ORF">RDB_LOCUS52077</name>
</gene>
<sequence>MQSGPVKSSRLNNMPTSGIMEPAPHHYSPLPDKPLTGLPYVRNYFYIPEVISLVGVGLCSLGMAVYLSQGDAGKNKAQWQPHTQPWLQTPNERTPRSSAGGVKEMIQRELRK</sequence>
<comment type="caution">
    <text evidence="3">The sequence shown here is derived from an EMBL/GenBank/DDBJ whole genome shotgun (WGS) entry which is preliminary data.</text>
</comment>
<feature type="region of interest" description="Disordered" evidence="1">
    <location>
        <begin position="72"/>
        <end position="112"/>
    </location>
</feature>
<dbReference type="Proteomes" id="UP000663853">
    <property type="component" value="Unassembled WGS sequence"/>
</dbReference>
<feature type="compositionally biased region" description="Polar residues" evidence="1">
    <location>
        <begin position="77"/>
        <end position="92"/>
    </location>
</feature>
<feature type="region of interest" description="Disordered" evidence="1">
    <location>
        <begin position="1"/>
        <end position="25"/>
    </location>
</feature>
<protein>
    <submittedName>
        <fullName evidence="3">Uncharacterized protein</fullName>
    </submittedName>
</protein>
<name>A0A8H3GGX3_9AGAM</name>
<evidence type="ECO:0000313" key="3">
    <source>
        <dbReference type="EMBL" id="CAE6452673.1"/>
    </source>
</evidence>
<evidence type="ECO:0000256" key="1">
    <source>
        <dbReference type="SAM" id="MobiDB-lite"/>
    </source>
</evidence>
<reference evidence="3" key="1">
    <citation type="submission" date="2021-01" db="EMBL/GenBank/DDBJ databases">
        <authorList>
            <person name="Kaushik A."/>
        </authorList>
    </citation>
    <scope>NUCLEOTIDE SEQUENCE</scope>
    <source>
        <strain evidence="3">AG6-10EEA</strain>
    </source>
</reference>
<dbReference type="AlphaFoldDB" id="A0A8H3GGX3"/>
<organism evidence="3 4">
    <name type="scientific">Rhizoctonia solani</name>
    <dbReference type="NCBI Taxonomy" id="456999"/>
    <lineage>
        <taxon>Eukaryota</taxon>
        <taxon>Fungi</taxon>
        <taxon>Dikarya</taxon>
        <taxon>Basidiomycota</taxon>
        <taxon>Agaricomycotina</taxon>
        <taxon>Agaricomycetes</taxon>
        <taxon>Cantharellales</taxon>
        <taxon>Ceratobasidiaceae</taxon>
        <taxon>Rhizoctonia</taxon>
    </lineage>
</organism>
<keyword evidence="2" id="KW-0812">Transmembrane</keyword>
<evidence type="ECO:0000256" key="2">
    <source>
        <dbReference type="SAM" id="Phobius"/>
    </source>
</evidence>